<feature type="compositionally biased region" description="Low complexity" evidence="3">
    <location>
        <begin position="401"/>
        <end position="421"/>
    </location>
</feature>
<dbReference type="EMBL" id="KQ474082">
    <property type="protein sequence ID" value="KPV73627.1"/>
    <property type="molecule type" value="Genomic_DNA"/>
</dbReference>
<reference evidence="6 7" key="1">
    <citation type="journal article" date="2015" name="Front. Microbiol.">
        <title>Genome sequence of the plant growth promoting endophytic yeast Rhodotorula graminis WP1.</title>
        <authorList>
            <person name="Firrincieli A."/>
            <person name="Otillar R."/>
            <person name="Salamov A."/>
            <person name="Schmutz J."/>
            <person name="Khan Z."/>
            <person name="Redman R.S."/>
            <person name="Fleck N.D."/>
            <person name="Lindquist E."/>
            <person name="Grigoriev I.V."/>
            <person name="Doty S.L."/>
        </authorList>
    </citation>
    <scope>NUCLEOTIDE SEQUENCE [LARGE SCALE GENOMIC DNA]</scope>
    <source>
        <strain evidence="6 7">WP1</strain>
    </source>
</reference>
<gene>
    <name evidence="6" type="ORF">RHOBADRAFT_54825</name>
</gene>
<dbReference type="STRING" id="578459.A0A0P9EWG7"/>
<feature type="domain" description="NET" evidence="5">
    <location>
        <begin position="932"/>
        <end position="1014"/>
    </location>
</feature>
<keyword evidence="7" id="KW-1185">Reference proteome</keyword>
<dbReference type="InterPro" id="IPR036427">
    <property type="entry name" value="Bromodomain-like_sf"/>
</dbReference>
<dbReference type="InterPro" id="IPR050935">
    <property type="entry name" value="Bromo_chromatin_reader"/>
</dbReference>
<feature type="domain" description="Bromo" evidence="4">
    <location>
        <begin position="465"/>
        <end position="576"/>
    </location>
</feature>
<proteinExistence type="predicted"/>
<feature type="compositionally biased region" description="Gly residues" evidence="3">
    <location>
        <begin position="1078"/>
        <end position="1099"/>
    </location>
</feature>
<feature type="compositionally biased region" description="Acidic residues" evidence="3">
    <location>
        <begin position="897"/>
        <end position="906"/>
    </location>
</feature>
<dbReference type="Pfam" id="PF17035">
    <property type="entry name" value="BET"/>
    <property type="match status" value="1"/>
</dbReference>
<protein>
    <recommendedName>
        <fullName evidence="8">Bromo domain-containing protein</fullName>
    </recommendedName>
</protein>
<feature type="region of interest" description="Disordered" evidence="3">
    <location>
        <begin position="1"/>
        <end position="157"/>
    </location>
</feature>
<dbReference type="PROSITE" id="PS50014">
    <property type="entry name" value="BROMODOMAIN_2"/>
    <property type="match status" value="2"/>
</dbReference>
<dbReference type="Proteomes" id="UP000053890">
    <property type="component" value="Unassembled WGS sequence"/>
</dbReference>
<dbReference type="OrthoDB" id="2529178at2759"/>
<dbReference type="Pfam" id="PF00439">
    <property type="entry name" value="Bromodomain"/>
    <property type="match status" value="3"/>
</dbReference>
<dbReference type="InterPro" id="IPR038336">
    <property type="entry name" value="NET_sf"/>
</dbReference>
<dbReference type="Gene3D" id="1.20.1270.220">
    <property type="match status" value="1"/>
</dbReference>
<dbReference type="OMA" id="IHAPAKD"/>
<feature type="region of interest" description="Disordered" evidence="3">
    <location>
        <begin position="202"/>
        <end position="443"/>
    </location>
</feature>
<feature type="compositionally biased region" description="Pro residues" evidence="3">
    <location>
        <begin position="275"/>
        <end position="286"/>
    </location>
</feature>
<evidence type="ECO:0000256" key="2">
    <source>
        <dbReference type="PROSITE-ProRule" id="PRU00035"/>
    </source>
</evidence>
<feature type="compositionally biased region" description="Pro residues" evidence="3">
    <location>
        <begin position="842"/>
        <end position="852"/>
    </location>
</feature>
<feature type="compositionally biased region" description="Low complexity" evidence="3">
    <location>
        <begin position="368"/>
        <end position="385"/>
    </location>
</feature>
<organism evidence="6 7">
    <name type="scientific">Rhodotorula graminis (strain WP1)</name>
    <dbReference type="NCBI Taxonomy" id="578459"/>
    <lineage>
        <taxon>Eukaryota</taxon>
        <taxon>Fungi</taxon>
        <taxon>Dikarya</taxon>
        <taxon>Basidiomycota</taxon>
        <taxon>Pucciniomycotina</taxon>
        <taxon>Microbotryomycetes</taxon>
        <taxon>Sporidiobolales</taxon>
        <taxon>Sporidiobolaceae</taxon>
        <taxon>Rhodotorula</taxon>
    </lineage>
</organism>
<feature type="compositionally biased region" description="Pro residues" evidence="3">
    <location>
        <begin position="10"/>
        <end position="19"/>
    </location>
</feature>
<dbReference type="GO" id="GO:0000785">
    <property type="term" value="C:chromatin"/>
    <property type="evidence" value="ECO:0007669"/>
    <property type="project" value="TreeGrafter"/>
</dbReference>
<feature type="domain" description="Bromo" evidence="4">
    <location>
        <begin position="698"/>
        <end position="770"/>
    </location>
</feature>
<dbReference type="PANTHER" id="PTHR22880">
    <property type="entry name" value="FALZ-RELATED BROMODOMAIN-CONTAINING PROTEINS"/>
    <property type="match status" value="1"/>
</dbReference>
<feature type="compositionally biased region" description="Pro residues" evidence="3">
    <location>
        <begin position="47"/>
        <end position="56"/>
    </location>
</feature>
<feature type="compositionally biased region" description="Pro residues" evidence="3">
    <location>
        <begin position="106"/>
        <end position="124"/>
    </location>
</feature>
<evidence type="ECO:0000256" key="1">
    <source>
        <dbReference type="ARBA" id="ARBA00023117"/>
    </source>
</evidence>
<dbReference type="AlphaFoldDB" id="A0A0P9EWG7"/>
<dbReference type="InterPro" id="IPR001487">
    <property type="entry name" value="Bromodomain"/>
</dbReference>
<feature type="region of interest" description="Disordered" evidence="3">
    <location>
        <begin position="821"/>
        <end position="934"/>
    </location>
</feature>
<evidence type="ECO:0008006" key="8">
    <source>
        <dbReference type="Google" id="ProtNLM"/>
    </source>
</evidence>
<evidence type="ECO:0000313" key="6">
    <source>
        <dbReference type="EMBL" id="KPV73627.1"/>
    </source>
</evidence>
<dbReference type="GO" id="GO:0006355">
    <property type="term" value="P:regulation of DNA-templated transcription"/>
    <property type="evidence" value="ECO:0007669"/>
    <property type="project" value="TreeGrafter"/>
</dbReference>
<dbReference type="PANTHER" id="PTHR22880:SF225">
    <property type="entry name" value="BROMODOMAIN-CONTAINING PROTEIN BET-1-RELATED"/>
    <property type="match status" value="1"/>
</dbReference>
<feature type="region of interest" description="Disordered" evidence="3">
    <location>
        <begin position="1013"/>
        <end position="1119"/>
    </location>
</feature>
<dbReference type="SUPFAM" id="SSF47370">
    <property type="entry name" value="Bromodomain"/>
    <property type="match status" value="2"/>
</dbReference>
<dbReference type="GeneID" id="28977968"/>
<keyword evidence="1 2" id="KW-0103">Bromodomain</keyword>
<feature type="compositionally biased region" description="Basic and acidic residues" evidence="3">
    <location>
        <begin position="249"/>
        <end position="261"/>
    </location>
</feature>
<feature type="compositionally biased region" description="Basic and acidic residues" evidence="3">
    <location>
        <begin position="1039"/>
        <end position="1052"/>
    </location>
</feature>
<evidence type="ECO:0000313" key="7">
    <source>
        <dbReference type="Proteomes" id="UP000053890"/>
    </source>
</evidence>
<feature type="compositionally biased region" description="Low complexity" evidence="3">
    <location>
        <begin position="341"/>
        <end position="361"/>
    </location>
</feature>
<accession>A0A0P9EWG7</accession>
<feature type="compositionally biased region" description="Low complexity" evidence="3">
    <location>
        <begin position="287"/>
        <end position="311"/>
    </location>
</feature>
<feature type="compositionally biased region" description="Low complexity" evidence="3">
    <location>
        <begin position="321"/>
        <end position="333"/>
    </location>
</feature>
<evidence type="ECO:0000259" key="5">
    <source>
        <dbReference type="PROSITE" id="PS51525"/>
    </source>
</evidence>
<dbReference type="InterPro" id="IPR027353">
    <property type="entry name" value="NET_dom"/>
</dbReference>
<dbReference type="PRINTS" id="PR00503">
    <property type="entry name" value="BROMODOMAIN"/>
</dbReference>
<dbReference type="Gene3D" id="1.20.920.10">
    <property type="entry name" value="Bromodomain-like"/>
    <property type="match status" value="2"/>
</dbReference>
<dbReference type="RefSeq" id="XP_018269676.1">
    <property type="nucleotide sequence ID" value="XM_018417520.1"/>
</dbReference>
<evidence type="ECO:0000256" key="3">
    <source>
        <dbReference type="SAM" id="MobiDB-lite"/>
    </source>
</evidence>
<name>A0A0P9EWG7_RHOGW</name>
<dbReference type="SMART" id="SM00297">
    <property type="entry name" value="BROMO"/>
    <property type="match status" value="2"/>
</dbReference>
<dbReference type="GO" id="GO:0005634">
    <property type="term" value="C:nucleus"/>
    <property type="evidence" value="ECO:0007669"/>
    <property type="project" value="TreeGrafter"/>
</dbReference>
<dbReference type="GO" id="GO:0006338">
    <property type="term" value="P:chromatin remodeling"/>
    <property type="evidence" value="ECO:0007669"/>
    <property type="project" value="TreeGrafter"/>
</dbReference>
<dbReference type="PROSITE" id="PS51525">
    <property type="entry name" value="NET"/>
    <property type="match status" value="1"/>
</dbReference>
<sequence length="1119" mass="117694">MDAAPEHDAPPAPAPPPTLKGPDVVSTSSLPTPPATYAVEPADAPAPDAPPAPQPPATADSPAPAVAHEQPHDAPPPPPLAPLPAHLGLPAKLEHRDSASSLAAQPPTPAPVAPAPAPPAPAVEPHPAHAHDEVNGAIESFVEHTGAHPGLGSHPLSALDERAANGYGDAGDSNGMSSVDVLADVAMGEAALGLADFAAGAGSGDVSGGSPSLSQSAATGAIPESSPALKRTADEAAYGEQGGMLGESAEEREAKRPKVEDEPPAIPTPAVEQPSPYPSAPAPVPSGPEVVEPSPAPYSSLPPASAPSASPAPTPVQGFDPSAFTTAPTFASSAPPPPASAPVAAPTMSPSDMHHYSQSPLGAPPPAAQSSSALPPASSSAPSPAHYGTPGAYAQQPQPPAAGEQQQQQQQQQQPQQQEEPVASTSAAKPDPDAEGSPAPVEPAPMHIITKEQQKFAINMVRNLKRNKNAPPFLKPVDAVALLVPDYYKIITQPMDLGTVEARLQATGRGMQAAAKAGRVYGLDYSEGRDGEGRWEGSNAGEDGNEPYRTVAEFKTDLDRIWANCFRYNGPREKNPVSGMAGAMADSAEKTYRGMPFAPAISPYPPKYVEPPKPAMPMPPRPAESSRPKREIHAPAKDLPYLESAGVDVTAGGIYNLAGLPGYGGSGAPQKKVKSAAKVAQEQMRFCKEVVKELYKKVHEQYAYPFYHPVDLAAYPTYLQFVKKPMDLSLVRSKVEHNQYPSPPYEAFERDVRAIFQNCYAFNPPQTPVHEMGRRLETVFEAKWAERPIAYEDDSDEEEDGLTAMEQQLNLLQQNIELMKANKKAQKEAKRFAQMQARMHAAPPPRPPPPQKKPAQQQPYLPYGAPPPAPPRPKKTHSGGPRPGGAPKKPKRRRDDDSDDYYEDDGGAYYGGGSASTSRRHTGGDLGHHHGGHHQPVMEEYVDFEMKRELAVKIVAFEGDQLEEAINIIRRGRPDLLGAANQEIELDIDQLDQRTLLALYRYVCPDSQPAVRAVAAAPPPPRGNSSKPPKGGPGRNQRKNLDEEKEAARIEALEAQLAQFDNAGGPPGGDLSRRGSETGLGGGGGDGAVPPNAGGGAGGDQASSDSSSDDGSDSDSDEE</sequence>
<feature type="compositionally biased region" description="Acidic residues" evidence="3">
    <location>
        <begin position="1107"/>
        <end position="1119"/>
    </location>
</feature>
<feature type="compositionally biased region" description="Pro residues" evidence="3">
    <location>
        <begin position="73"/>
        <end position="82"/>
    </location>
</feature>
<feature type="compositionally biased region" description="Low complexity" evidence="3">
    <location>
        <begin position="853"/>
        <end position="863"/>
    </location>
</feature>
<evidence type="ECO:0000259" key="4">
    <source>
        <dbReference type="PROSITE" id="PS50014"/>
    </source>
</evidence>
<feature type="compositionally biased region" description="Low complexity" evidence="3">
    <location>
        <begin position="57"/>
        <end position="67"/>
    </location>
</feature>